<dbReference type="Gene3D" id="3.90.1140.10">
    <property type="entry name" value="Cyclic phosphodiesterase"/>
    <property type="match status" value="1"/>
</dbReference>
<dbReference type="EMBL" id="CP134537">
    <property type="protein sequence ID" value="WNH09374.1"/>
    <property type="molecule type" value="Genomic_DNA"/>
</dbReference>
<evidence type="ECO:0000313" key="2">
    <source>
        <dbReference type="Proteomes" id="UP001302806"/>
    </source>
</evidence>
<dbReference type="Proteomes" id="UP001302806">
    <property type="component" value="Chromosome"/>
</dbReference>
<evidence type="ECO:0000313" key="1">
    <source>
        <dbReference type="EMBL" id="WNH09374.1"/>
    </source>
</evidence>
<organism evidence="1 2">
    <name type="scientific">Thalassobellus suaedae</name>
    <dbReference type="NCBI Taxonomy" id="3074124"/>
    <lineage>
        <taxon>Bacteria</taxon>
        <taxon>Pseudomonadati</taxon>
        <taxon>Bacteroidota</taxon>
        <taxon>Flavobacteriia</taxon>
        <taxon>Flavobacteriales</taxon>
        <taxon>Flavobacteriaceae</taxon>
        <taxon>Thalassobellus</taxon>
    </lineage>
</organism>
<accession>A0ABY9XUR1</accession>
<proteinExistence type="predicted"/>
<name>A0ABY9XUR1_9FLAO</name>
<gene>
    <name evidence="1" type="ORF">RHP51_01110</name>
</gene>
<sequence>MNLKEHYNNLYTESIKKITHDNYQIDDLIDASLDQRFGITLLIRPSIKIKNEIQKFLNQLKLIDPNQYYYKNSDIHITVMSITSCYEGFKLENINPSEYIKIIKESIITNSNIKIKFKGITASPSCIMIQGFMTNESLNIIRNNLRENFKNTTLEQSIDKRYSIQTAHSTVVRFKKKLNKKSNFLKTIESFKDYNFGSFSPKNIELVYNDWYQKEKHVKKLFKFNI</sequence>
<protein>
    <submittedName>
        <fullName evidence="1">Mutarotase</fullName>
    </submittedName>
</protein>
<reference evidence="1 2" key="1">
    <citation type="submission" date="2023-09" db="EMBL/GenBank/DDBJ databases">
        <title>Thalassobella suaedae gen. nov., sp. nov., a marine bacterium of the family Flavobacteriaceae isolated from a halophyte Suaeda japonica.</title>
        <authorList>
            <person name="Lee S.Y."/>
            <person name="Hwang C.Y."/>
        </authorList>
    </citation>
    <scope>NUCLEOTIDE SEQUENCE [LARGE SCALE GENOMIC DNA]</scope>
    <source>
        <strain evidence="1 2">HL-DH14</strain>
    </source>
</reference>
<dbReference type="RefSeq" id="WP_415865851.1">
    <property type="nucleotide sequence ID" value="NZ_CP134537.1"/>
</dbReference>